<dbReference type="SMART" id="SM00635">
    <property type="entry name" value="BID_2"/>
    <property type="match status" value="3"/>
</dbReference>
<dbReference type="Gene3D" id="2.60.40.1080">
    <property type="match status" value="3"/>
</dbReference>
<keyword evidence="4" id="KW-0442">Lipid degradation</keyword>
<feature type="signal peptide" evidence="6">
    <location>
        <begin position="1"/>
        <end position="29"/>
    </location>
</feature>
<accession>A0ABQ1EMQ2</accession>
<keyword evidence="6" id="KW-0732">Signal</keyword>
<dbReference type="InterPro" id="IPR013320">
    <property type="entry name" value="ConA-like_dom_sf"/>
</dbReference>
<dbReference type="Proteomes" id="UP000615455">
    <property type="component" value="Unassembled WGS sequence"/>
</dbReference>
<dbReference type="InterPro" id="IPR002105">
    <property type="entry name" value="Dockerin_1_rpt"/>
</dbReference>
<dbReference type="PANTHER" id="PTHR15172">
    <property type="entry name" value="GALACTOCEREBROSIDASE"/>
    <property type="match status" value="1"/>
</dbReference>
<dbReference type="Gene3D" id="2.60.120.560">
    <property type="entry name" value="Exo-inulinase, domain 1"/>
    <property type="match status" value="2"/>
</dbReference>
<dbReference type="InterPro" id="IPR049161">
    <property type="entry name" value="GH59_cat"/>
</dbReference>
<dbReference type="InterPro" id="IPR018247">
    <property type="entry name" value="EF_Hand_1_Ca_BS"/>
</dbReference>
<proteinExistence type="inferred from homology"/>
<reference evidence="9" key="1">
    <citation type="journal article" date="2019" name="Int. J. Syst. Evol. Microbiol.">
        <title>The Global Catalogue of Microorganisms (GCM) 10K type strain sequencing project: providing services to taxonomists for standard genome sequencing and annotation.</title>
        <authorList>
            <consortium name="The Broad Institute Genomics Platform"/>
            <consortium name="The Broad Institute Genome Sequencing Center for Infectious Disease"/>
            <person name="Wu L."/>
            <person name="Ma J."/>
        </authorList>
    </citation>
    <scope>NUCLEOTIDE SEQUENCE [LARGE SCALE GENOMIC DNA]</scope>
    <source>
        <strain evidence="9">CGMCC 1.15043</strain>
    </source>
</reference>
<organism evidence="8 9">
    <name type="scientific">Paenibacillus marchantiophytorum</name>
    <dbReference type="NCBI Taxonomy" id="1619310"/>
    <lineage>
        <taxon>Bacteria</taxon>
        <taxon>Bacillati</taxon>
        <taxon>Bacillota</taxon>
        <taxon>Bacilli</taxon>
        <taxon>Bacillales</taxon>
        <taxon>Paenibacillaceae</taxon>
        <taxon>Paenibacillus</taxon>
    </lineage>
</organism>
<dbReference type="SUPFAM" id="SSF49373">
    <property type="entry name" value="Invasin/intimin cell-adhesion fragments"/>
    <property type="match status" value="3"/>
</dbReference>
<dbReference type="EMBL" id="BMHE01000010">
    <property type="protein sequence ID" value="GFZ79018.1"/>
    <property type="molecule type" value="Genomic_DNA"/>
</dbReference>
<dbReference type="SUPFAM" id="SSF51445">
    <property type="entry name" value="(Trans)glycosidases"/>
    <property type="match status" value="1"/>
</dbReference>
<name>A0ABQ1EMQ2_9BACL</name>
<evidence type="ECO:0000259" key="7">
    <source>
        <dbReference type="PROSITE" id="PS51766"/>
    </source>
</evidence>
<comment type="similarity">
    <text evidence="1">Belongs to the glycosyl hydrolase 59 family.</text>
</comment>
<dbReference type="Gene3D" id="3.20.20.70">
    <property type="entry name" value="Aldolase class I"/>
    <property type="match status" value="1"/>
</dbReference>
<evidence type="ECO:0000256" key="4">
    <source>
        <dbReference type="ARBA" id="ARBA00022963"/>
    </source>
</evidence>
<dbReference type="PROSITE" id="PS51766">
    <property type="entry name" value="DOCKERIN"/>
    <property type="match status" value="1"/>
</dbReference>
<dbReference type="InterPro" id="IPR036439">
    <property type="entry name" value="Dockerin_dom_sf"/>
</dbReference>
<evidence type="ECO:0000256" key="6">
    <source>
        <dbReference type="SAM" id="SignalP"/>
    </source>
</evidence>
<feature type="domain" description="Dockerin" evidence="7">
    <location>
        <begin position="1247"/>
        <end position="1309"/>
    </location>
</feature>
<dbReference type="InterPro" id="IPR013785">
    <property type="entry name" value="Aldolase_TIM"/>
</dbReference>
<dbReference type="PANTHER" id="PTHR15172:SF1">
    <property type="entry name" value="GALACTOCEREBROSIDASE"/>
    <property type="match status" value="1"/>
</dbReference>
<dbReference type="Pfam" id="PF00404">
    <property type="entry name" value="Dockerin_1"/>
    <property type="match status" value="1"/>
</dbReference>
<feature type="chain" id="PRO_5045437131" description="galactosylceramidase" evidence="6">
    <location>
        <begin position="30"/>
        <end position="1309"/>
    </location>
</feature>
<dbReference type="SUPFAM" id="SSF49899">
    <property type="entry name" value="Concanavalin A-like lectins/glucanases"/>
    <property type="match status" value="1"/>
</dbReference>
<keyword evidence="9" id="KW-1185">Reference proteome</keyword>
<dbReference type="InterPro" id="IPR016134">
    <property type="entry name" value="Dockerin_dom"/>
</dbReference>
<keyword evidence="4" id="KW-0443">Lipid metabolism</keyword>
<dbReference type="SUPFAM" id="SSF49384">
    <property type="entry name" value="Carbohydrate-binding domain"/>
    <property type="match status" value="1"/>
</dbReference>
<dbReference type="InterPro" id="IPR017853">
    <property type="entry name" value="GH"/>
</dbReference>
<evidence type="ECO:0000313" key="8">
    <source>
        <dbReference type="EMBL" id="GFZ79018.1"/>
    </source>
</evidence>
<evidence type="ECO:0000256" key="1">
    <source>
        <dbReference type="ARBA" id="ARBA00005637"/>
    </source>
</evidence>
<evidence type="ECO:0000256" key="2">
    <source>
        <dbReference type="ARBA" id="ARBA00012657"/>
    </source>
</evidence>
<dbReference type="EC" id="3.2.1.46" evidence="2"/>
<dbReference type="Gene3D" id="1.10.1330.10">
    <property type="entry name" value="Dockerin domain"/>
    <property type="match status" value="1"/>
</dbReference>
<dbReference type="PROSITE" id="PS00018">
    <property type="entry name" value="EF_HAND_1"/>
    <property type="match status" value="1"/>
</dbReference>
<dbReference type="Pfam" id="PF02057">
    <property type="entry name" value="Glyco_hydro_59"/>
    <property type="match status" value="1"/>
</dbReference>
<protein>
    <recommendedName>
        <fullName evidence="2">galactosylceramidase</fullName>
        <ecNumber evidence="2">3.2.1.46</ecNumber>
    </recommendedName>
    <alternativeName>
        <fullName evidence="5">Galactosylceramidase</fullName>
    </alternativeName>
</protein>
<dbReference type="InterPro" id="IPR049162">
    <property type="entry name" value="GH59_C"/>
</dbReference>
<dbReference type="SUPFAM" id="SSF63446">
    <property type="entry name" value="Type I dockerin domain"/>
    <property type="match status" value="1"/>
</dbReference>
<dbReference type="InterPro" id="IPR001286">
    <property type="entry name" value="Glyco_hydro_59"/>
</dbReference>
<evidence type="ECO:0000313" key="9">
    <source>
        <dbReference type="Proteomes" id="UP000615455"/>
    </source>
</evidence>
<dbReference type="CDD" id="cd14256">
    <property type="entry name" value="Dockerin_I"/>
    <property type="match status" value="1"/>
</dbReference>
<evidence type="ECO:0000256" key="3">
    <source>
        <dbReference type="ARBA" id="ARBA00022919"/>
    </source>
</evidence>
<evidence type="ECO:0000256" key="5">
    <source>
        <dbReference type="ARBA" id="ARBA00033098"/>
    </source>
</evidence>
<comment type="caution">
    <text evidence="8">The sequence shown here is derived from an EMBL/GenBank/DDBJ whole genome shotgun (WGS) entry which is preliminary data.</text>
</comment>
<dbReference type="PRINTS" id="PR00850">
    <property type="entry name" value="GLHYDRLASE59"/>
</dbReference>
<keyword evidence="3" id="KW-0746">Sphingolipid metabolism</keyword>
<dbReference type="Pfam" id="PF02368">
    <property type="entry name" value="Big_2"/>
    <property type="match status" value="3"/>
</dbReference>
<dbReference type="Pfam" id="PF21708">
    <property type="entry name" value="Glyco_hydro_59_C"/>
    <property type="match status" value="1"/>
</dbReference>
<dbReference type="InterPro" id="IPR003343">
    <property type="entry name" value="Big_2"/>
</dbReference>
<dbReference type="InterPro" id="IPR008965">
    <property type="entry name" value="CBM2/CBM3_carb-bd_dom_sf"/>
</dbReference>
<dbReference type="CDD" id="cd08547">
    <property type="entry name" value="Type_II_cohesin"/>
    <property type="match status" value="1"/>
</dbReference>
<dbReference type="Gene3D" id="2.60.40.680">
    <property type="match status" value="1"/>
</dbReference>
<dbReference type="RefSeq" id="WP_189012028.1">
    <property type="nucleotide sequence ID" value="NZ_BMHE01000010.1"/>
</dbReference>
<sequence length="1309" mass="138931">MNRKFNSLVFIFCITMFVISLNVSSRADAATSVNINGTGSGRIFDGEGVISGGGGNTKLLIDYPEPYRSDILDYLFKPNFGASYQELKVEIGGDINSTSGTEPSHARTRAENANPNMTRGYETWLINEAKKRNPNIKLSGLQWGAPGWVGNGNMWSQDNADYLVSYIKGLKNIWGYDMDYIGGNQNEHPNGTSQQARDYIVNILRPTLDNNGLSHVKIAAPDILGTNWAFANQIINDPALKNAVAAIGYHYVNSSSTSNAQNSGLPIWESEGWTGIGDWKGAFDLAKEMNLNYIQAKITKTSVWHAISSQYNNANWAHSGIMEANTPWSGYYIAQPAIWAAAHTTQFAQPGWQYLDSGCGVTSGKTSYVTFKKPNSSDYSIVLTTGGSPESMTFNLSGGLSTGEVHVWKSNSSAQFIQQSDILASGGSYSINLEPNSIYSLTTTTGQMKGVAVNPIPANRSFGNNYTDNFESYDVGKTPKYLYDIEGAFETSNRYGSVTGKALRQVILKPQIQWNSWGALDNPSTFTEFGDLNWQNYDYSADTLIEDSGAVYISGRVGTALPGGNFKDYHGYRLSINNNGEWKLCYGSPYNYERSSDIVLRSGTVTGFSANTWHNLKLSFRGTTIKAYVDNNQIASVTDSRRESGMAGLGSGWNHAQFDNINVADGNLVTNIGFNPTSYSVAVGSTVNPVVGATFFDNTTAAVTRGVTYYSSNPDVAAVHAETGVITGISVGSANITATYQGITSAAAVTVTPPPPTSSISFNPANYVVAVGTTLNTNVYANYSDNTTRTLSSGVTYASSKPNVAQVNATTGVVTGISTGSANITATYLGITATSPVTVVLPLFSDNFNDGDPAGWNVVDSASNWSIINDGSPRYQASNLTSESQATFGQAVSDISLQAKVKSSSMASDGSVSLMARYTDNNNFYRFGYSASSGTWNIWKRTPGGWTVLKRSAPFSYDLNSEYSIRAVLNGSALSLQLDSGSGFITICSATDTSFTSGLVGLLTYKSTNLYDDVIVSPLVVDPTTIPGITIDQTALSMTAGHAAVKLNATVTNSTYTPVWTSSNSQVATVNGNGEVTPLAAGTAVITVTLADGIATAQCIVTVVPANQGGQPAMALTGPTTVQIGQDLHVTLGINSVSTAVYAQDIAMSYDANLFEFVSANSVKNSVNIVKTVASTPGALRLILASAGTAGAVTGDTPLIELIFKAKNIQQSTVGNVAVTSALLGESNGNESAATAAVKSIEVRTNPPAVPGDINLDGKVSIGDLSMVAAHYGKNTASADWAQVKAADVNHDGKIDIEDLTFIAQKILE</sequence>
<dbReference type="InterPro" id="IPR008964">
    <property type="entry name" value="Invasin/intimin_cell_adhesion"/>
</dbReference>
<dbReference type="Gene3D" id="3.20.20.80">
    <property type="entry name" value="Glycosidases"/>
    <property type="match status" value="1"/>
</dbReference>
<gene>
    <name evidence="8" type="ORF">GCM10008018_25730</name>
</gene>